<dbReference type="PANTHER" id="PTHR48225">
    <property type="entry name" value="HORMA DOMAIN-CONTAINING PROTEIN 1"/>
    <property type="match status" value="1"/>
</dbReference>
<dbReference type="InterPro" id="IPR036570">
    <property type="entry name" value="HORMA_dom_sf"/>
</dbReference>
<keyword evidence="4" id="KW-0539">Nucleus</keyword>
<proteinExistence type="predicted"/>
<feature type="compositionally biased region" description="Basic residues" evidence="6">
    <location>
        <begin position="1"/>
        <end position="10"/>
    </location>
</feature>
<comment type="subcellular location">
    <subcellularLocation>
        <location evidence="2">Chromosome</location>
    </subcellularLocation>
    <subcellularLocation>
        <location evidence="1">Nucleus</location>
    </subcellularLocation>
</comment>
<dbReference type="InterPro" id="IPR051294">
    <property type="entry name" value="HORMA_MeioticProgression"/>
</dbReference>
<evidence type="ECO:0000256" key="3">
    <source>
        <dbReference type="ARBA" id="ARBA00022454"/>
    </source>
</evidence>
<dbReference type="Gene3D" id="3.30.40.10">
    <property type="entry name" value="Zinc/RING finger domain, C3HC4 (zinc finger)"/>
    <property type="match status" value="1"/>
</dbReference>
<dbReference type="PANTHER" id="PTHR48225:SF7">
    <property type="entry name" value="MEIOSIS-SPECIFIC PROTEIN HOP1"/>
    <property type="match status" value="1"/>
</dbReference>
<comment type="caution">
    <text evidence="8">The sequence shown here is derived from an EMBL/GenBank/DDBJ whole genome shotgun (WGS) entry which is preliminary data.</text>
</comment>
<evidence type="ECO:0000256" key="1">
    <source>
        <dbReference type="ARBA" id="ARBA00004123"/>
    </source>
</evidence>
<dbReference type="Pfam" id="PF02301">
    <property type="entry name" value="HORMA"/>
    <property type="match status" value="1"/>
</dbReference>
<dbReference type="SUPFAM" id="SSF56019">
    <property type="entry name" value="The spindle assembly checkpoint protein mad2"/>
    <property type="match status" value="1"/>
</dbReference>
<feature type="region of interest" description="Disordered" evidence="6">
    <location>
        <begin position="1"/>
        <end position="24"/>
    </location>
</feature>
<evidence type="ECO:0000259" key="7">
    <source>
        <dbReference type="PROSITE" id="PS50815"/>
    </source>
</evidence>
<dbReference type="GO" id="GO:0007130">
    <property type="term" value="P:synaptonemal complex assembly"/>
    <property type="evidence" value="ECO:0007669"/>
    <property type="project" value="TreeGrafter"/>
</dbReference>
<keyword evidence="9" id="KW-1185">Reference proteome</keyword>
<accession>A0A9P4NTX0</accession>
<feature type="domain" description="HORMA" evidence="7">
    <location>
        <begin position="78"/>
        <end position="311"/>
    </location>
</feature>
<evidence type="ECO:0000256" key="4">
    <source>
        <dbReference type="ARBA" id="ARBA00023242"/>
    </source>
</evidence>
<evidence type="ECO:0000313" key="8">
    <source>
        <dbReference type="EMBL" id="KAF2431641.1"/>
    </source>
</evidence>
<dbReference type="GO" id="GO:0005634">
    <property type="term" value="C:nucleus"/>
    <property type="evidence" value="ECO:0007669"/>
    <property type="project" value="UniProtKB-SubCell"/>
</dbReference>
<dbReference type="AlphaFoldDB" id="A0A9P4NTX0"/>
<feature type="region of interest" description="Disordered" evidence="6">
    <location>
        <begin position="316"/>
        <end position="339"/>
    </location>
</feature>
<keyword evidence="3" id="KW-0158">Chromosome</keyword>
<dbReference type="PROSITE" id="PS50815">
    <property type="entry name" value="HORMA"/>
    <property type="match status" value="1"/>
</dbReference>
<dbReference type="InterPro" id="IPR013083">
    <property type="entry name" value="Znf_RING/FYVE/PHD"/>
</dbReference>
<dbReference type="EMBL" id="MU007030">
    <property type="protein sequence ID" value="KAF2431641.1"/>
    <property type="molecule type" value="Genomic_DNA"/>
</dbReference>
<name>A0A9P4NTX0_9PEZI</name>
<feature type="compositionally biased region" description="Polar residues" evidence="6">
    <location>
        <begin position="721"/>
        <end position="746"/>
    </location>
</feature>
<dbReference type="SUPFAM" id="SSF57903">
    <property type="entry name" value="FYVE/PHD zinc finger"/>
    <property type="match status" value="1"/>
</dbReference>
<dbReference type="Gene3D" id="3.30.900.10">
    <property type="entry name" value="HORMA domain"/>
    <property type="match status" value="1"/>
</dbReference>
<dbReference type="OrthoDB" id="1928087at2759"/>
<dbReference type="Proteomes" id="UP000800235">
    <property type="component" value="Unassembled WGS sequence"/>
</dbReference>
<sequence length="797" mass="88708">MVRKSQRQQHRPPQTETKATEMATRSKAVTKEAVVEAAVIETTSKTAQKAQATKIVEQVAAIPTASVPTSHAQTITMTQSSHLSKIMIYTTISSIAWLRDLFPPKCFERCTFIIDPEHWTYEQFSTGAAETNEAFRKTKYACLRRGRKPELDTFLNCMEKGVFDALDKGILSGFRIDLSEISREDSEVLESYFFTCIYKQNADGTRCVEDIEIVGTGSHGQKPTVINIKLDMEAGIRRIIELCNTLPVLPTKMKLNIYLYLAANSDPKYCPPGFDDSTRSKISHAEAAEWKMITTSTGATDMGHFATSLRVSHLVPTGNAGDTDTVPSDLRYGSSKPEEDDLDIGIAKAIDVKHQHMRRISKRQASSTQNIMAEALSATHLPSADDKHAQLLRPMSRRSLSQLNVNQDSHDRGRTVDFNETQVSTQAIAGRAQLKNMLLPGMETQSIEETQVITPESAYTKLLDFVAYMPKLWLSNSSLERLKKHRSLVPPGNNSKRRMSGLDGEIVDCECGHNEEDSHMMQCDYCDRWQHSVCYGYVGEQDRRLPDVHACYACLLAEREPAVRRKLGDLTLLRKAIMAIIHHGYNKDLELSKQMNCSLKAAANAVKHLKRIGHVLTPPKGKKNGSMSSCGSARFVAVVDEPGHTSMMNSYFDPTMHIKHHFELPQSVSGTAKTKWTEAPPDIEMSDEVALVTAHQRLSKAVVPSPKISHAGKTNNRKIRVSSTANSDSSNLHTSIRGNTNPTRTPNGKRDFEDFEDIDPSPVRSSKRLRKLTQTVRLEAGYSNSAYANSNRGISPA</sequence>
<evidence type="ECO:0000256" key="6">
    <source>
        <dbReference type="SAM" id="MobiDB-lite"/>
    </source>
</evidence>
<reference evidence="8" key="1">
    <citation type="journal article" date="2020" name="Stud. Mycol.">
        <title>101 Dothideomycetes genomes: a test case for predicting lifestyles and emergence of pathogens.</title>
        <authorList>
            <person name="Haridas S."/>
            <person name="Albert R."/>
            <person name="Binder M."/>
            <person name="Bloem J."/>
            <person name="Labutti K."/>
            <person name="Salamov A."/>
            <person name="Andreopoulos B."/>
            <person name="Baker S."/>
            <person name="Barry K."/>
            <person name="Bills G."/>
            <person name="Bluhm B."/>
            <person name="Cannon C."/>
            <person name="Castanera R."/>
            <person name="Culley D."/>
            <person name="Daum C."/>
            <person name="Ezra D."/>
            <person name="Gonzalez J."/>
            <person name="Henrissat B."/>
            <person name="Kuo A."/>
            <person name="Liang C."/>
            <person name="Lipzen A."/>
            <person name="Lutzoni F."/>
            <person name="Magnuson J."/>
            <person name="Mondo S."/>
            <person name="Nolan M."/>
            <person name="Ohm R."/>
            <person name="Pangilinan J."/>
            <person name="Park H.-J."/>
            <person name="Ramirez L."/>
            <person name="Alfaro M."/>
            <person name="Sun H."/>
            <person name="Tritt A."/>
            <person name="Yoshinaga Y."/>
            <person name="Zwiers L.-H."/>
            <person name="Turgeon B."/>
            <person name="Goodwin S."/>
            <person name="Spatafora J."/>
            <person name="Crous P."/>
            <person name="Grigoriev I."/>
        </authorList>
    </citation>
    <scope>NUCLEOTIDE SEQUENCE</scope>
    <source>
        <strain evidence="8">CBS 130266</strain>
    </source>
</reference>
<feature type="region of interest" description="Disordered" evidence="6">
    <location>
        <begin position="706"/>
        <end position="770"/>
    </location>
</feature>
<keyword evidence="5" id="KW-0469">Meiosis</keyword>
<dbReference type="InterPro" id="IPR003511">
    <property type="entry name" value="HORMA_dom"/>
</dbReference>
<evidence type="ECO:0000313" key="9">
    <source>
        <dbReference type="Proteomes" id="UP000800235"/>
    </source>
</evidence>
<organism evidence="8 9">
    <name type="scientific">Tothia fuscella</name>
    <dbReference type="NCBI Taxonomy" id="1048955"/>
    <lineage>
        <taxon>Eukaryota</taxon>
        <taxon>Fungi</taxon>
        <taxon>Dikarya</taxon>
        <taxon>Ascomycota</taxon>
        <taxon>Pezizomycotina</taxon>
        <taxon>Dothideomycetes</taxon>
        <taxon>Pleosporomycetidae</taxon>
        <taxon>Venturiales</taxon>
        <taxon>Cylindrosympodiaceae</taxon>
        <taxon>Tothia</taxon>
    </lineage>
</organism>
<dbReference type="GO" id="GO:0005694">
    <property type="term" value="C:chromosome"/>
    <property type="evidence" value="ECO:0007669"/>
    <property type="project" value="UniProtKB-SubCell"/>
</dbReference>
<evidence type="ECO:0000256" key="2">
    <source>
        <dbReference type="ARBA" id="ARBA00004286"/>
    </source>
</evidence>
<dbReference type="Pfam" id="PF20826">
    <property type="entry name" value="PHD_5"/>
    <property type="match status" value="1"/>
</dbReference>
<dbReference type="InterPro" id="IPR011011">
    <property type="entry name" value="Znf_FYVE_PHD"/>
</dbReference>
<protein>
    <recommendedName>
        <fullName evidence="7">HORMA domain-containing protein</fullName>
    </recommendedName>
</protein>
<evidence type="ECO:0000256" key="5">
    <source>
        <dbReference type="ARBA" id="ARBA00023254"/>
    </source>
</evidence>
<gene>
    <name evidence="8" type="ORF">EJ08DRAFT_696121</name>
</gene>
<dbReference type="GO" id="GO:0051598">
    <property type="term" value="P:meiotic recombination checkpoint signaling"/>
    <property type="evidence" value="ECO:0007669"/>
    <property type="project" value="TreeGrafter"/>
</dbReference>